<dbReference type="EMBL" id="CAJJDP010000080">
    <property type="protein sequence ID" value="CAD8183784.1"/>
    <property type="molecule type" value="Genomic_DNA"/>
</dbReference>
<protein>
    <submittedName>
        <fullName evidence="2">Uncharacterized protein</fullName>
    </submittedName>
</protein>
<keyword evidence="3" id="KW-1185">Reference proteome</keyword>
<evidence type="ECO:0000313" key="3">
    <source>
        <dbReference type="Proteomes" id="UP000683925"/>
    </source>
</evidence>
<dbReference type="Proteomes" id="UP000683925">
    <property type="component" value="Unassembled WGS sequence"/>
</dbReference>
<evidence type="ECO:0000313" key="2">
    <source>
        <dbReference type="EMBL" id="CAD8183784.1"/>
    </source>
</evidence>
<feature type="compositionally biased region" description="Polar residues" evidence="1">
    <location>
        <begin position="113"/>
        <end position="126"/>
    </location>
</feature>
<dbReference type="OrthoDB" id="10644967at2759"/>
<sequence>MSVIKNQQSHEEGNNSDFDQVDQSPPYLVKVDSEVENVHYKEGSEVENVHYKEGSEVESVHQKVDSKVEYVLYKADSEYVLYKVDIEFKQLIGNVQTTESDFGISQEIRNKTSHSQNTQTKSKISQEECNNINNEASDNVQKSQRSSEVEQNTDEQGMVIQAQISLSNVSPQHVRIPPQGYHLPKETKNIYKAFYGGLKRFMMDLPKDIIFSYEAVNFLNTPLNKFCKARLFNSINKCPQMRNFAEVFFCNYQWPKYLLENNKINLDRCFRICPQIIAELF</sequence>
<dbReference type="AlphaFoldDB" id="A0A8S1W187"/>
<feature type="region of interest" description="Disordered" evidence="1">
    <location>
        <begin position="1"/>
        <end position="26"/>
    </location>
</feature>
<organism evidence="2 3">
    <name type="scientific">Paramecium octaurelia</name>
    <dbReference type="NCBI Taxonomy" id="43137"/>
    <lineage>
        <taxon>Eukaryota</taxon>
        <taxon>Sar</taxon>
        <taxon>Alveolata</taxon>
        <taxon>Ciliophora</taxon>
        <taxon>Intramacronucleata</taxon>
        <taxon>Oligohymenophorea</taxon>
        <taxon>Peniculida</taxon>
        <taxon>Parameciidae</taxon>
        <taxon>Paramecium</taxon>
    </lineage>
</organism>
<reference evidence="2" key="1">
    <citation type="submission" date="2021-01" db="EMBL/GenBank/DDBJ databases">
        <authorList>
            <consortium name="Genoscope - CEA"/>
            <person name="William W."/>
        </authorList>
    </citation>
    <scope>NUCLEOTIDE SEQUENCE</scope>
</reference>
<accession>A0A8S1W187</accession>
<name>A0A8S1W187_PAROT</name>
<evidence type="ECO:0000256" key="1">
    <source>
        <dbReference type="SAM" id="MobiDB-lite"/>
    </source>
</evidence>
<gene>
    <name evidence="2" type="ORF">POCTA_138.1.T0810255</name>
</gene>
<proteinExistence type="predicted"/>
<comment type="caution">
    <text evidence="2">The sequence shown here is derived from an EMBL/GenBank/DDBJ whole genome shotgun (WGS) entry which is preliminary data.</text>
</comment>
<feature type="region of interest" description="Disordered" evidence="1">
    <location>
        <begin position="107"/>
        <end position="126"/>
    </location>
</feature>